<evidence type="ECO:0000313" key="11">
    <source>
        <dbReference type="Ensembl" id="ENSXETP00000110295"/>
    </source>
</evidence>
<evidence type="ECO:0000256" key="1">
    <source>
        <dbReference type="ARBA" id="ARBA00004141"/>
    </source>
</evidence>
<reference evidence="11" key="2">
    <citation type="submission" date="2021-03" db="UniProtKB">
        <authorList>
            <consortium name="Ensembl"/>
        </authorList>
    </citation>
    <scope>IDENTIFICATION</scope>
</reference>
<evidence type="ECO:0000256" key="9">
    <source>
        <dbReference type="SAM" id="MobiDB-lite"/>
    </source>
</evidence>
<comment type="similarity">
    <text evidence="2">Belongs to the Tim17/Tim22/Tim23 family.</text>
</comment>
<name>A0A803JQK5_XENTR</name>
<evidence type="ECO:0000256" key="6">
    <source>
        <dbReference type="ARBA" id="ARBA00037236"/>
    </source>
</evidence>
<evidence type="ECO:0000256" key="8">
    <source>
        <dbReference type="ARBA" id="ARBA00041344"/>
    </source>
</evidence>
<dbReference type="PANTHER" id="PTHR13002">
    <property type="entry name" value="C3ORF1 PROTEIN-RELATED"/>
    <property type="match status" value="1"/>
</dbReference>
<keyword evidence="4 10" id="KW-1133">Transmembrane helix</keyword>
<dbReference type="GO" id="GO:0032981">
    <property type="term" value="P:mitochondrial respiratory chain complex I assembly"/>
    <property type="evidence" value="ECO:0007669"/>
    <property type="project" value="InterPro"/>
</dbReference>
<sequence>MAETVPPESPDPHHPLPSSIRNPETPESGWDRIRELFQPNEQGQYPEEVGSVLKSGLTGALLGWVYGGVPAARHSKERYIQQSQAEIYQHRVEAVRSAHNAALRGFIRYGWRWGWRVAAFVTIFNSVSTGLSVYRDRVALGHYAAAGAVTGGLFRLNLGLGGLLSGSLIGAALGVPAGAMISGLQSLSGESIRDKKRRERQELYESKLQEWSARLQVTEGVLQEMEAAQLEPVEQQVERIQDLLQQPRNPAVSPSEGR</sequence>
<evidence type="ECO:0000256" key="3">
    <source>
        <dbReference type="ARBA" id="ARBA00022692"/>
    </source>
</evidence>
<dbReference type="GeneTree" id="ENSGT00390000013817"/>
<dbReference type="PANTHER" id="PTHR13002:SF1">
    <property type="entry name" value="COMPLEX I ASSEMBLY FACTOR TIMMDC1, MITOCHONDRIAL"/>
    <property type="match status" value="1"/>
</dbReference>
<evidence type="ECO:0000256" key="4">
    <source>
        <dbReference type="ARBA" id="ARBA00022989"/>
    </source>
</evidence>
<feature type="region of interest" description="Disordered" evidence="9">
    <location>
        <begin position="1"/>
        <end position="28"/>
    </location>
</feature>
<keyword evidence="5 10" id="KW-0472">Membrane</keyword>
<comment type="function">
    <text evidence="6">Chaperone protein involved in the assembly of the mitochondrial NADH:ubiquinone oxidoreductase complex (complex I). Participates in constructing the membrane arm of complex I.</text>
</comment>
<evidence type="ECO:0000256" key="5">
    <source>
        <dbReference type="ARBA" id="ARBA00023136"/>
    </source>
</evidence>
<protein>
    <recommendedName>
        <fullName evidence="7">Complex I assembly factor TIMMDC1, mitochondrial</fullName>
    </recommendedName>
    <alternativeName>
        <fullName evidence="8">Translocase of inner mitochondrial membrane domain-containing protein 1</fullName>
    </alternativeName>
</protein>
<evidence type="ECO:0000256" key="7">
    <source>
        <dbReference type="ARBA" id="ARBA00040778"/>
    </source>
</evidence>
<comment type="subcellular location">
    <subcellularLocation>
        <location evidence="1">Membrane</location>
        <topology evidence="1">Multi-pass membrane protein</topology>
    </subcellularLocation>
</comment>
<evidence type="ECO:0000256" key="2">
    <source>
        <dbReference type="ARBA" id="ARBA00008444"/>
    </source>
</evidence>
<evidence type="ECO:0000256" key="10">
    <source>
        <dbReference type="SAM" id="Phobius"/>
    </source>
</evidence>
<reference evidence="11" key="1">
    <citation type="journal article" date="2010" name="Science">
        <title>The genome of the Western clawed frog Xenopus tropicalis.</title>
        <authorList>
            <person name="Hellsten U."/>
            <person name="Harland R.M."/>
            <person name="Gilchrist M.J."/>
            <person name="Hendrix D."/>
            <person name="Jurka J."/>
            <person name="Kapitonov V."/>
            <person name="Ovcharenko I."/>
            <person name="Putnam N.H."/>
            <person name="Shu S."/>
            <person name="Taher L."/>
            <person name="Blitz I.L."/>
            <person name="Blumberg B."/>
            <person name="Dichmann D.S."/>
            <person name="Dubchak I."/>
            <person name="Amaya E."/>
            <person name="Detter J.C."/>
            <person name="Fletcher R."/>
            <person name="Gerhard D.S."/>
            <person name="Goodstein D."/>
            <person name="Graves T."/>
            <person name="Grigoriev I.V."/>
            <person name="Grimwood J."/>
            <person name="Kawashima T."/>
            <person name="Lindquist E."/>
            <person name="Lucas S.M."/>
            <person name="Mead P.E."/>
            <person name="Mitros T."/>
            <person name="Ogino H."/>
            <person name="Ohta Y."/>
            <person name="Poliakov A.V."/>
            <person name="Pollet N."/>
            <person name="Robert J."/>
            <person name="Salamov A."/>
            <person name="Sater A.K."/>
            <person name="Schmutz J."/>
            <person name="Terry A."/>
            <person name="Vize P.D."/>
            <person name="Warren W.C."/>
            <person name="Wells D."/>
            <person name="Wills A."/>
            <person name="Wilson R.K."/>
            <person name="Zimmerman L.B."/>
            <person name="Zorn A.M."/>
            <person name="Grainger R."/>
            <person name="Grammer T."/>
            <person name="Khokha M.K."/>
            <person name="Richardson P.M."/>
            <person name="Rokhsar D.S."/>
        </authorList>
    </citation>
    <scope>NUCLEOTIDE SEQUENCE [LARGE SCALE GENOMIC DNA]</scope>
    <source>
        <strain evidence="11">Nigerian</strain>
    </source>
</reference>
<dbReference type="GO" id="GO:0005739">
    <property type="term" value="C:mitochondrion"/>
    <property type="evidence" value="ECO:0007669"/>
    <property type="project" value="GOC"/>
</dbReference>
<dbReference type="FunCoup" id="A0A803JQK5">
    <property type="interactions" value="2116"/>
</dbReference>
<dbReference type="InParanoid" id="A0A803JQK5"/>
<organism evidence="11">
    <name type="scientific">Xenopus tropicalis</name>
    <name type="common">Western clawed frog</name>
    <name type="synonym">Silurana tropicalis</name>
    <dbReference type="NCBI Taxonomy" id="8364"/>
    <lineage>
        <taxon>Eukaryota</taxon>
        <taxon>Metazoa</taxon>
        <taxon>Chordata</taxon>
        <taxon>Craniata</taxon>
        <taxon>Vertebrata</taxon>
        <taxon>Euteleostomi</taxon>
        <taxon>Amphibia</taxon>
        <taxon>Batrachia</taxon>
        <taxon>Anura</taxon>
        <taxon>Pipoidea</taxon>
        <taxon>Pipidae</taxon>
        <taxon>Xenopodinae</taxon>
        <taxon>Xenopus</taxon>
        <taxon>Silurana</taxon>
    </lineage>
</organism>
<dbReference type="GO" id="GO:0016020">
    <property type="term" value="C:membrane"/>
    <property type="evidence" value="ECO:0007669"/>
    <property type="project" value="UniProtKB-SubCell"/>
</dbReference>
<feature type="transmembrane region" description="Helical" evidence="10">
    <location>
        <begin position="163"/>
        <end position="187"/>
    </location>
</feature>
<accession>A0A803JQK5</accession>
<proteinExistence type="inferred from homology"/>
<feature type="transmembrane region" description="Helical" evidence="10">
    <location>
        <begin position="113"/>
        <end position="134"/>
    </location>
</feature>
<dbReference type="AlphaFoldDB" id="A0A803JQK5"/>
<dbReference type="Pfam" id="PF02466">
    <property type="entry name" value="Tim17"/>
    <property type="match status" value="1"/>
</dbReference>
<keyword evidence="3 10" id="KW-0812">Transmembrane</keyword>
<dbReference type="Ensembl" id="ENSXETT00000108944">
    <property type="protein sequence ID" value="ENSXETP00000110295"/>
    <property type="gene ID" value="ENSXETG00000041609"/>
</dbReference>
<dbReference type="InterPro" id="IPR055299">
    <property type="entry name" value="TIMMDC1"/>
</dbReference>